<dbReference type="AlphaFoldDB" id="A0A485KRR8"/>
<dbReference type="EMBL" id="CAADRA010005248">
    <property type="protein sequence ID" value="VFT87630.1"/>
    <property type="molecule type" value="Genomic_DNA"/>
</dbReference>
<dbReference type="PANTHER" id="PTHR36074:SF1">
    <property type="entry name" value="ISOPENTENYL-DIPHOSPHATE DELTA-ISOMERASE"/>
    <property type="match status" value="1"/>
</dbReference>
<name>A0A485KRR8_9STRA</name>
<evidence type="ECO:0000313" key="1">
    <source>
        <dbReference type="EMBL" id="KAF0698666.1"/>
    </source>
</evidence>
<reference evidence="2 3" key="1">
    <citation type="submission" date="2019-03" db="EMBL/GenBank/DDBJ databases">
        <authorList>
            <person name="Gaulin E."/>
            <person name="Dumas B."/>
        </authorList>
    </citation>
    <scope>NUCLEOTIDE SEQUENCE [LARGE SCALE GENOMIC DNA]</scope>
    <source>
        <strain evidence="2">CBS 568.67</strain>
    </source>
</reference>
<gene>
    <name evidence="2" type="primary">Aste57867_10760</name>
    <name evidence="1" type="ORF">As57867_010720</name>
    <name evidence="2" type="ORF">ASTE57867_10760</name>
</gene>
<dbReference type="OrthoDB" id="68031at2759"/>
<organism evidence="2 3">
    <name type="scientific">Aphanomyces stellatus</name>
    <dbReference type="NCBI Taxonomy" id="120398"/>
    <lineage>
        <taxon>Eukaryota</taxon>
        <taxon>Sar</taxon>
        <taxon>Stramenopiles</taxon>
        <taxon>Oomycota</taxon>
        <taxon>Saprolegniomycetes</taxon>
        <taxon>Saprolegniales</taxon>
        <taxon>Verrucalvaceae</taxon>
        <taxon>Aphanomyces</taxon>
    </lineage>
</organism>
<keyword evidence="3" id="KW-1185">Reference proteome</keyword>
<proteinExistence type="predicted"/>
<dbReference type="PANTHER" id="PTHR36074">
    <property type="entry name" value="ISOPENTENYL-DIPHOSPHATE DELTA-ISOMERASE"/>
    <property type="match status" value="1"/>
</dbReference>
<evidence type="ECO:0000313" key="2">
    <source>
        <dbReference type="EMBL" id="VFT87630.1"/>
    </source>
</evidence>
<sequence>MPPPPSINATLAGSVACKGQTEVSTLLHGKNYLVDQKAFMAHLQRQSLLNTATGAWIVAVFSSTNGVSVQGFAEAWAISFGREVSYMTTTRVLEAASVRALAPRTAGALTKNIAKSALRKYARYHQHTSVIAPLMFHTAFRTALLPNAAVLLVEQCFDMAKLPRRLWLTHFQAHVQRFLAAIAGAAVGAALGTLVAPGDGTLIGYRVGEAVAYGAPLLLQMLVHREFARAPGFLWHIAGFTVYLD</sequence>
<accession>A0A485KRR8</accession>
<reference evidence="1" key="2">
    <citation type="submission" date="2019-06" db="EMBL/GenBank/DDBJ databases">
        <title>Genomics analysis of Aphanomyces spp. identifies a new class of oomycete effector associated with host adaptation.</title>
        <authorList>
            <person name="Gaulin E."/>
        </authorList>
    </citation>
    <scope>NUCLEOTIDE SEQUENCE</scope>
    <source>
        <strain evidence="1">CBS 578.67</strain>
    </source>
</reference>
<evidence type="ECO:0000313" key="3">
    <source>
        <dbReference type="Proteomes" id="UP000332933"/>
    </source>
</evidence>
<dbReference type="Proteomes" id="UP000332933">
    <property type="component" value="Unassembled WGS sequence"/>
</dbReference>
<dbReference type="EMBL" id="VJMH01005227">
    <property type="protein sequence ID" value="KAF0698666.1"/>
    <property type="molecule type" value="Genomic_DNA"/>
</dbReference>
<protein>
    <submittedName>
        <fullName evidence="2">Aste57867_10760 protein</fullName>
    </submittedName>
</protein>